<protein>
    <submittedName>
        <fullName evidence="2">GNAT family N-acetyltransferase</fullName>
    </submittedName>
</protein>
<organism evidence="2 3">
    <name type="scientific">Paenibacillus lacisoli</name>
    <dbReference type="NCBI Taxonomy" id="3064525"/>
    <lineage>
        <taxon>Bacteria</taxon>
        <taxon>Bacillati</taxon>
        <taxon>Bacillota</taxon>
        <taxon>Bacilli</taxon>
        <taxon>Bacillales</taxon>
        <taxon>Paenibacillaceae</taxon>
        <taxon>Paenibacillus</taxon>
    </lineage>
</organism>
<dbReference type="EMBL" id="JAUQTB010000007">
    <property type="protein sequence ID" value="MDO7907508.1"/>
    <property type="molecule type" value="Genomic_DNA"/>
</dbReference>
<dbReference type="SUPFAM" id="SSF55729">
    <property type="entry name" value="Acyl-CoA N-acyltransferases (Nat)"/>
    <property type="match status" value="1"/>
</dbReference>
<sequence>MEVCQIRMAEDKDIPFLWEMLYQSMYIPEGEAPFSREILKDPMIAKYMKDWGRKGDLGLVAEQKEGQVVGAITSRYFTEQQQGFGFVAEDIPEMGMALLPEYRGQGIGKALMSRLLEELRRQGVKQVSLSVDPNNIPAVSLYQRFGFRRVGWMSTSITMLADV</sequence>
<dbReference type="Proteomes" id="UP001240171">
    <property type="component" value="Unassembled WGS sequence"/>
</dbReference>
<gene>
    <name evidence="2" type="ORF">Q5741_13945</name>
</gene>
<dbReference type="Gene3D" id="3.40.630.30">
    <property type="match status" value="1"/>
</dbReference>
<keyword evidence="3" id="KW-1185">Reference proteome</keyword>
<name>A0ABT9CG08_9BACL</name>
<evidence type="ECO:0000313" key="2">
    <source>
        <dbReference type="EMBL" id="MDO7907508.1"/>
    </source>
</evidence>
<dbReference type="CDD" id="cd04301">
    <property type="entry name" value="NAT_SF"/>
    <property type="match status" value="1"/>
</dbReference>
<accession>A0ABT9CG08</accession>
<evidence type="ECO:0000313" key="3">
    <source>
        <dbReference type="Proteomes" id="UP001240171"/>
    </source>
</evidence>
<proteinExistence type="predicted"/>
<dbReference type="PROSITE" id="PS51186">
    <property type="entry name" value="GNAT"/>
    <property type="match status" value="1"/>
</dbReference>
<dbReference type="PANTHER" id="PTHR43617">
    <property type="entry name" value="L-AMINO ACID N-ACETYLTRANSFERASE"/>
    <property type="match status" value="1"/>
</dbReference>
<comment type="caution">
    <text evidence="2">The sequence shown here is derived from an EMBL/GenBank/DDBJ whole genome shotgun (WGS) entry which is preliminary data.</text>
</comment>
<dbReference type="InterPro" id="IPR000182">
    <property type="entry name" value="GNAT_dom"/>
</dbReference>
<dbReference type="RefSeq" id="WP_305024716.1">
    <property type="nucleotide sequence ID" value="NZ_JAUQTB010000007.1"/>
</dbReference>
<dbReference type="InterPro" id="IPR016181">
    <property type="entry name" value="Acyl_CoA_acyltransferase"/>
</dbReference>
<feature type="domain" description="N-acetyltransferase" evidence="1">
    <location>
        <begin position="4"/>
        <end position="163"/>
    </location>
</feature>
<dbReference type="Pfam" id="PF00583">
    <property type="entry name" value="Acetyltransf_1"/>
    <property type="match status" value="1"/>
</dbReference>
<dbReference type="InterPro" id="IPR050276">
    <property type="entry name" value="MshD_Acetyltransferase"/>
</dbReference>
<evidence type="ECO:0000259" key="1">
    <source>
        <dbReference type="PROSITE" id="PS51186"/>
    </source>
</evidence>
<reference evidence="2 3" key="1">
    <citation type="submission" date="2023-07" db="EMBL/GenBank/DDBJ databases">
        <title>Paenibacillus sp. JX-17 nov. isolated from soil.</title>
        <authorList>
            <person name="Wan Y."/>
            <person name="Liu B."/>
        </authorList>
    </citation>
    <scope>NUCLEOTIDE SEQUENCE [LARGE SCALE GENOMIC DNA]</scope>
    <source>
        <strain evidence="2 3">JX-17</strain>
    </source>
</reference>
<dbReference type="PANTHER" id="PTHR43617:SF34">
    <property type="entry name" value="PUTATIVE-RELATED"/>
    <property type="match status" value="1"/>
</dbReference>